<keyword evidence="3" id="KW-1185">Reference proteome</keyword>
<reference evidence="2 3" key="1">
    <citation type="submission" date="2024-06" db="EMBL/GenBank/DDBJ databases">
        <title>Complete genome of Phlyctema vagabunda strain 19-DSS-EL-015.</title>
        <authorList>
            <person name="Fiorenzani C."/>
        </authorList>
    </citation>
    <scope>NUCLEOTIDE SEQUENCE [LARGE SCALE GENOMIC DNA]</scope>
    <source>
        <strain evidence="2 3">19-DSS-EL-015</strain>
    </source>
</reference>
<name>A0ABR4PAU0_9HELO</name>
<comment type="caution">
    <text evidence="2">The sequence shown here is derived from an EMBL/GenBank/DDBJ whole genome shotgun (WGS) entry which is preliminary data.</text>
</comment>
<evidence type="ECO:0000256" key="1">
    <source>
        <dbReference type="SAM" id="SignalP"/>
    </source>
</evidence>
<feature type="signal peptide" evidence="1">
    <location>
        <begin position="1"/>
        <end position="17"/>
    </location>
</feature>
<gene>
    <name evidence="2" type="ORF">PVAG01_08923</name>
</gene>
<evidence type="ECO:0000313" key="2">
    <source>
        <dbReference type="EMBL" id="KAL3420424.1"/>
    </source>
</evidence>
<sequence length="47" mass="5363">MSLIFLVWFISTGFGSGRVGVEDVRHLSRRQQNQLNELLRSGLMSRA</sequence>
<feature type="chain" id="PRO_5045046512" evidence="1">
    <location>
        <begin position="18"/>
        <end position="47"/>
    </location>
</feature>
<protein>
    <submittedName>
        <fullName evidence="2">Uncharacterized protein</fullName>
    </submittedName>
</protein>
<organism evidence="2 3">
    <name type="scientific">Phlyctema vagabunda</name>
    <dbReference type="NCBI Taxonomy" id="108571"/>
    <lineage>
        <taxon>Eukaryota</taxon>
        <taxon>Fungi</taxon>
        <taxon>Dikarya</taxon>
        <taxon>Ascomycota</taxon>
        <taxon>Pezizomycotina</taxon>
        <taxon>Leotiomycetes</taxon>
        <taxon>Helotiales</taxon>
        <taxon>Dermateaceae</taxon>
        <taxon>Phlyctema</taxon>
    </lineage>
</organism>
<dbReference type="EMBL" id="JBFCZG010000007">
    <property type="protein sequence ID" value="KAL3420424.1"/>
    <property type="molecule type" value="Genomic_DNA"/>
</dbReference>
<dbReference type="Proteomes" id="UP001629113">
    <property type="component" value="Unassembled WGS sequence"/>
</dbReference>
<accession>A0ABR4PAU0</accession>
<keyword evidence="1" id="KW-0732">Signal</keyword>
<proteinExistence type="predicted"/>
<evidence type="ECO:0000313" key="3">
    <source>
        <dbReference type="Proteomes" id="UP001629113"/>
    </source>
</evidence>